<comment type="similarity">
    <text evidence="3 11">Belongs to the cytochrome c oxidase subunit 6A family.</text>
</comment>
<dbReference type="Pfam" id="PF02046">
    <property type="entry name" value="COX6A"/>
    <property type="match status" value="1"/>
</dbReference>
<feature type="transmembrane region" description="Helical" evidence="13">
    <location>
        <begin position="95"/>
        <end position="114"/>
    </location>
</feature>
<keyword evidence="4 13" id="KW-0812">Transmembrane</keyword>
<dbReference type="PROSITE" id="PS01329">
    <property type="entry name" value="COX6A"/>
    <property type="match status" value="1"/>
</dbReference>
<accession>A0A642V5W8</accession>
<keyword evidence="7 13" id="KW-1133">Transmembrane helix</keyword>
<dbReference type="OrthoDB" id="5947505at2759"/>
<dbReference type="AlphaFoldDB" id="A0A642V5W8"/>
<evidence type="ECO:0000256" key="9">
    <source>
        <dbReference type="ARBA" id="ARBA00023128"/>
    </source>
</evidence>
<evidence type="ECO:0000256" key="2">
    <source>
        <dbReference type="ARBA" id="ARBA00004673"/>
    </source>
</evidence>
<evidence type="ECO:0000313" key="15">
    <source>
        <dbReference type="Proteomes" id="UP000761534"/>
    </source>
</evidence>
<keyword evidence="9 12" id="KW-0496">Mitochondrion</keyword>
<evidence type="ECO:0000313" key="14">
    <source>
        <dbReference type="EMBL" id="KAA8908540.1"/>
    </source>
</evidence>
<organism evidence="14 15">
    <name type="scientific">Trichomonascus ciferrii</name>
    <dbReference type="NCBI Taxonomy" id="44093"/>
    <lineage>
        <taxon>Eukaryota</taxon>
        <taxon>Fungi</taxon>
        <taxon>Dikarya</taxon>
        <taxon>Ascomycota</taxon>
        <taxon>Saccharomycotina</taxon>
        <taxon>Dipodascomycetes</taxon>
        <taxon>Dipodascales</taxon>
        <taxon>Trichomonascaceae</taxon>
        <taxon>Trichomonascus</taxon>
        <taxon>Trichomonascus ciferrii complex</taxon>
    </lineage>
</organism>
<keyword evidence="15" id="KW-1185">Reference proteome</keyword>
<evidence type="ECO:0000256" key="3">
    <source>
        <dbReference type="ARBA" id="ARBA00005553"/>
    </source>
</evidence>
<dbReference type="InterPro" id="IPR001349">
    <property type="entry name" value="Cyt_c_oxidase_su6a"/>
</dbReference>
<evidence type="ECO:0000256" key="11">
    <source>
        <dbReference type="RuleBase" id="RU004396"/>
    </source>
</evidence>
<dbReference type="Proteomes" id="UP000761534">
    <property type="component" value="Unassembled WGS sequence"/>
</dbReference>
<protein>
    <recommendedName>
        <fullName evidence="12">Cytochrome c oxidase subunit</fullName>
    </recommendedName>
    <alternativeName>
        <fullName evidence="12">Cytochrome c oxidase polypeptide VIa</fullName>
    </alternativeName>
</protein>
<dbReference type="GO" id="GO:0016491">
    <property type="term" value="F:oxidoreductase activity"/>
    <property type="evidence" value="ECO:0007669"/>
    <property type="project" value="UniProtKB-KW"/>
</dbReference>
<dbReference type="PANTHER" id="PTHR11504">
    <property type="entry name" value="CYTOCHROME C OXIDASE POLYPEPTIDE VIA"/>
    <property type="match status" value="1"/>
</dbReference>
<evidence type="ECO:0000256" key="7">
    <source>
        <dbReference type="ARBA" id="ARBA00022989"/>
    </source>
</evidence>
<dbReference type="GO" id="GO:0005743">
    <property type="term" value="C:mitochondrial inner membrane"/>
    <property type="evidence" value="ECO:0007669"/>
    <property type="project" value="UniProtKB-SubCell"/>
</dbReference>
<gene>
    <name evidence="14" type="ORF">TRICI_004758</name>
</gene>
<dbReference type="GO" id="GO:0030234">
    <property type="term" value="F:enzyme regulator activity"/>
    <property type="evidence" value="ECO:0007669"/>
    <property type="project" value="TreeGrafter"/>
</dbReference>
<evidence type="ECO:0000256" key="4">
    <source>
        <dbReference type="ARBA" id="ARBA00022692"/>
    </source>
</evidence>
<comment type="subcellular location">
    <subcellularLocation>
        <location evidence="1">Mitochondrion inner membrane</location>
        <topology evidence="1">Single-pass membrane protein</topology>
    </subcellularLocation>
</comment>
<dbReference type="InterPro" id="IPR018507">
    <property type="entry name" value="Cyt_c_oxidase_su6a_CS"/>
</dbReference>
<evidence type="ECO:0000256" key="6">
    <source>
        <dbReference type="ARBA" id="ARBA00022946"/>
    </source>
</evidence>
<sequence>MARVLINGARFNSSVASADPNAKLQELSQALAKEFPNKDSNPAVREAFEAKLKYELAQSGFSYYKTNPGDARKMFEDYIHTKEHAVGTADLWRKISLYVFVPALLLVGINTYFIEKEHAEHREHLLHTPDEELPREMEFQNLRIKDFFWGDGDKTLFWNEGVNRHVRND</sequence>
<dbReference type="FunFam" id="4.10.95.10:FF:000001">
    <property type="entry name" value="Cytochrome c oxidase subunit 6A, mitochondrial"/>
    <property type="match status" value="1"/>
</dbReference>
<dbReference type="SUPFAM" id="SSF81411">
    <property type="entry name" value="Mitochondrial cytochrome c oxidase subunit VIa"/>
    <property type="match status" value="1"/>
</dbReference>
<keyword evidence="8" id="KW-0560">Oxidoreductase</keyword>
<evidence type="ECO:0000256" key="1">
    <source>
        <dbReference type="ARBA" id="ARBA00004434"/>
    </source>
</evidence>
<dbReference type="InterPro" id="IPR036418">
    <property type="entry name" value="Cyt_c_oxidase_su6a_sf"/>
</dbReference>
<evidence type="ECO:0000256" key="5">
    <source>
        <dbReference type="ARBA" id="ARBA00022792"/>
    </source>
</evidence>
<keyword evidence="5 12" id="KW-0999">Mitochondrion inner membrane</keyword>
<evidence type="ECO:0000256" key="13">
    <source>
        <dbReference type="SAM" id="Phobius"/>
    </source>
</evidence>
<comment type="pathway">
    <text evidence="2">Energy metabolism; oxidative phosphorylation.</text>
</comment>
<evidence type="ECO:0000256" key="8">
    <source>
        <dbReference type="ARBA" id="ARBA00023002"/>
    </source>
</evidence>
<evidence type="ECO:0000256" key="10">
    <source>
        <dbReference type="ARBA" id="ARBA00023136"/>
    </source>
</evidence>
<keyword evidence="6" id="KW-0809">Transit peptide</keyword>
<name>A0A642V5W8_9ASCO</name>
<dbReference type="UniPathway" id="UPA00705"/>
<dbReference type="EMBL" id="SWFS01000361">
    <property type="protein sequence ID" value="KAA8908540.1"/>
    <property type="molecule type" value="Genomic_DNA"/>
</dbReference>
<proteinExistence type="inferred from homology"/>
<reference evidence="14" key="1">
    <citation type="journal article" date="2019" name="G3 (Bethesda)">
        <title>Genome Assemblies of Two Rare Opportunistic Yeast Pathogens: Diutina rugosa (syn. Candida rugosa) and Trichomonascus ciferrii (syn. Candida ciferrii).</title>
        <authorList>
            <person name="Mixao V."/>
            <person name="Saus E."/>
            <person name="Hansen A.P."/>
            <person name="Lass-Florl C."/>
            <person name="Gabaldon T."/>
        </authorList>
    </citation>
    <scope>NUCLEOTIDE SEQUENCE</scope>
    <source>
        <strain evidence="14">CBS 4856</strain>
    </source>
</reference>
<evidence type="ECO:0000256" key="12">
    <source>
        <dbReference type="RuleBase" id="RU004397"/>
    </source>
</evidence>
<keyword evidence="10 12" id="KW-0472">Membrane</keyword>
<dbReference type="GO" id="GO:0006123">
    <property type="term" value="P:mitochondrial electron transport, cytochrome c to oxygen"/>
    <property type="evidence" value="ECO:0007669"/>
    <property type="project" value="TreeGrafter"/>
</dbReference>
<dbReference type="PANTHER" id="PTHR11504:SF0">
    <property type="entry name" value="CYTOCHROME C OXIDASE SUBUNIT"/>
    <property type="match status" value="1"/>
</dbReference>
<comment type="caution">
    <text evidence="14">The sequence shown here is derived from an EMBL/GenBank/DDBJ whole genome shotgun (WGS) entry which is preliminary data.</text>
</comment>
<dbReference type="Gene3D" id="4.10.95.10">
    <property type="entry name" value="Cytochrome c oxidase, subunit VIa"/>
    <property type="match status" value="1"/>
</dbReference>
<dbReference type="VEuPathDB" id="FungiDB:TRICI_004758"/>